<evidence type="ECO:0008006" key="2">
    <source>
        <dbReference type="Google" id="ProtNLM"/>
    </source>
</evidence>
<dbReference type="InterPro" id="IPR038765">
    <property type="entry name" value="Papain-like_cys_pep_sf"/>
</dbReference>
<comment type="caution">
    <text evidence="1">The sequence shown here is derived from an EMBL/GenBank/DDBJ whole genome shotgun (WGS) entry which is preliminary data.</text>
</comment>
<organism evidence="1">
    <name type="scientific">bioreactor metagenome</name>
    <dbReference type="NCBI Taxonomy" id="1076179"/>
    <lineage>
        <taxon>unclassified sequences</taxon>
        <taxon>metagenomes</taxon>
        <taxon>ecological metagenomes</taxon>
    </lineage>
</organism>
<dbReference type="AlphaFoldDB" id="A0A645G273"/>
<dbReference type="SUPFAM" id="SSF54001">
    <property type="entry name" value="Cysteine proteinases"/>
    <property type="match status" value="1"/>
</dbReference>
<accession>A0A645G273</accession>
<reference evidence="1" key="1">
    <citation type="submission" date="2019-08" db="EMBL/GenBank/DDBJ databases">
        <authorList>
            <person name="Kucharzyk K."/>
            <person name="Murdoch R.W."/>
            <person name="Higgins S."/>
            <person name="Loffler F."/>
        </authorList>
    </citation>
    <scope>NUCLEOTIDE SEQUENCE</scope>
</reference>
<dbReference type="EMBL" id="VSSQ01068792">
    <property type="protein sequence ID" value="MPN20931.1"/>
    <property type="molecule type" value="Genomic_DNA"/>
</dbReference>
<gene>
    <name evidence="1" type="ORF">SDC9_168310</name>
</gene>
<evidence type="ECO:0000313" key="1">
    <source>
        <dbReference type="EMBL" id="MPN20931.1"/>
    </source>
</evidence>
<dbReference type="Gene3D" id="3.90.1720.10">
    <property type="entry name" value="endopeptidase domain like (from Nostoc punctiforme)"/>
    <property type="match status" value="1"/>
</dbReference>
<sequence>MTIGKTITYCNINFTFDNNGIASSLKIKPGFENDERTNLIYNGFSQLGLPYGPTAEGLLRCNTFAAYCYNSIGYTELNNLRSNMQAKHVLEQEEVSFSQLKTGDLIFFNMEKSDYCDNNGENGTCSRLEVINNIKYHVHHVSIYLGENKMLDTSSYTGCVKVRDFDPNTTSTTYYPVLYGNLLDK</sequence>
<proteinExistence type="predicted"/>
<name>A0A645G273_9ZZZZ</name>
<protein>
    <recommendedName>
        <fullName evidence="2">NlpC/P60 domain-containing protein</fullName>
    </recommendedName>
</protein>